<organism evidence="5">
    <name type="scientific">Thermosporothrix sp. COM3</name>
    <dbReference type="NCBI Taxonomy" id="2490863"/>
    <lineage>
        <taxon>Bacteria</taxon>
        <taxon>Bacillati</taxon>
        <taxon>Chloroflexota</taxon>
        <taxon>Ktedonobacteria</taxon>
        <taxon>Ktedonobacterales</taxon>
        <taxon>Thermosporotrichaceae</taxon>
        <taxon>Thermosporothrix</taxon>
    </lineage>
</organism>
<keyword evidence="3" id="KW-0274">FAD</keyword>
<proteinExistence type="predicted"/>
<evidence type="ECO:0000259" key="4">
    <source>
        <dbReference type="Pfam" id="PF01494"/>
    </source>
</evidence>
<dbReference type="GO" id="GO:0016709">
    <property type="term" value="F:oxidoreductase activity, acting on paired donors, with incorporation or reduction of molecular oxygen, NAD(P)H as one donor, and incorporation of one atom of oxygen"/>
    <property type="evidence" value="ECO:0007669"/>
    <property type="project" value="UniProtKB-ARBA"/>
</dbReference>
<dbReference type="Gene3D" id="3.40.30.120">
    <property type="match status" value="1"/>
</dbReference>
<protein>
    <submittedName>
        <fullName evidence="5">FAD-dependent oxidoreductase</fullName>
    </submittedName>
</protein>
<dbReference type="Pfam" id="PF21274">
    <property type="entry name" value="Rng_hyd_C"/>
    <property type="match status" value="1"/>
</dbReference>
<dbReference type="AlphaFoldDB" id="A0A455SCT2"/>
<dbReference type="Pfam" id="PF01494">
    <property type="entry name" value="FAD_binding_3"/>
    <property type="match status" value="1"/>
</dbReference>
<dbReference type="GO" id="GO:0071949">
    <property type="term" value="F:FAD binding"/>
    <property type="evidence" value="ECO:0007669"/>
    <property type="project" value="InterPro"/>
</dbReference>
<gene>
    <name evidence="5" type="ORF">KTC_00410</name>
</gene>
<dbReference type="PRINTS" id="PR00420">
    <property type="entry name" value="RNGMNOXGNASE"/>
</dbReference>
<dbReference type="InterPro" id="IPR002938">
    <property type="entry name" value="FAD-bd"/>
</dbReference>
<dbReference type="SUPFAM" id="SSF51905">
    <property type="entry name" value="FAD/NAD(P)-binding domain"/>
    <property type="match status" value="1"/>
</dbReference>
<feature type="domain" description="FAD-binding" evidence="4">
    <location>
        <begin position="19"/>
        <end position="382"/>
    </location>
</feature>
<dbReference type="Gene3D" id="3.50.50.60">
    <property type="entry name" value="FAD/NAD(P)-binding domain"/>
    <property type="match status" value="1"/>
</dbReference>
<comment type="cofactor">
    <cofactor evidence="1">
        <name>FAD</name>
        <dbReference type="ChEBI" id="CHEBI:57692"/>
    </cofactor>
</comment>
<dbReference type="PANTHER" id="PTHR43004:SF19">
    <property type="entry name" value="BINDING MONOOXYGENASE, PUTATIVE (JCVI)-RELATED"/>
    <property type="match status" value="1"/>
</dbReference>
<keyword evidence="2" id="KW-0285">Flavoprotein</keyword>
<dbReference type="EMBL" id="AP019376">
    <property type="protein sequence ID" value="BBH85290.1"/>
    <property type="molecule type" value="Genomic_DNA"/>
</dbReference>
<dbReference type="InterPro" id="IPR036188">
    <property type="entry name" value="FAD/NAD-bd_sf"/>
</dbReference>
<accession>A0A455SCT2</accession>
<evidence type="ECO:0000313" key="5">
    <source>
        <dbReference type="EMBL" id="BBH85290.1"/>
    </source>
</evidence>
<dbReference type="Gene3D" id="3.30.9.10">
    <property type="entry name" value="D-Amino Acid Oxidase, subunit A, domain 2"/>
    <property type="match status" value="1"/>
</dbReference>
<dbReference type="InterPro" id="IPR050641">
    <property type="entry name" value="RIFMO-like"/>
</dbReference>
<reference evidence="5" key="1">
    <citation type="submission" date="2018-12" db="EMBL/GenBank/DDBJ databases">
        <title>Novel natural products biosynthetic potential of the class Ktedonobacteria.</title>
        <authorList>
            <person name="Zheng Y."/>
            <person name="Saitou A."/>
            <person name="Wang C.M."/>
            <person name="Toyoda A."/>
            <person name="Minakuchi Y."/>
            <person name="Sekiguchi Y."/>
            <person name="Ueda K."/>
            <person name="Takano H."/>
            <person name="Sakai Y."/>
            <person name="Yokota A."/>
            <person name="Yabe S."/>
        </authorList>
    </citation>
    <scope>NUCLEOTIDE SEQUENCE</scope>
    <source>
        <strain evidence="5">COM3</strain>
    </source>
</reference>
<evidence type="ECO:0000256" key="3">
    <source>
        <dbReference type="ARBA" id="ARBA00022827"/>
    </source>
</evidence>
<name>A0A455SCT2_9CHLR</name>
<sequence>MEGVNMNTGIPHATFDETTPVLIVGGSLVGLSTALFLRWRGIPSLVVERHPAPARLPRARAINPRTMELFRALDLESTIRAASSPISGNNEILRVESLAGREIERLVEGGADDLKAASPTSWGSIDQDQLEVILLTRLQSMGADIRFNTELLSLEQDEQGVSALIRERASGNTRQVRANYLVGADGNHSTVRDALGFSRLGPGTISHATNIIFEADLGEVLRGRQIMLCYISNPLLPDGQGFLMPIDNKRRWMFSSSLHPERGERREDLTDECCIEQIRIAVGVPDLEIKILPAYPWDTVKVGMWELTALYAEQYQRGRVFLAGDAAHAILPTGALGASTGIQDAFNLAWKMALILKGQAAPSLLASYEEERFPVGKLMVEQTMQRFFYRTGSGSSSLIDDASLIFGYRYQRGAIVAELDSAEAPLAQHPSTLSGEPGTRAPHIVLQRARERLSTIDLFGRNFVLLAGEEGTPWMTAARTVADRLGIALDVWQIGPEGLCDVEGRWYTTYGVSTTGTILVRPDGFVAWRSSELREQPEQVLLDVLTRILGK</sequence>
<dbReference type="PANTHER" id="PTHR43004">
    <property type="entry name" value="TRK SYSTEM POTASSIUM UPTAKE PROTEIN"/>
    <property type="match status" value="1"/>
</dbReference>
<evidence type="ECO:0000256" key="1">
    <source>
        <dbReference type="ARBA" id="ARBA00001974"/>
    </source>
</evidence>
<evidence type="ECO:0000256" key="2">
    <source>
        <dbReference type="ARBA" id="ARBA00022630"/>
    </source>
</evidence>